<dbReference type="AlphaFoldDB" id="A0A9E6R4W4"/>
<sequence>MQRSDATVWELARKLFKAEEDDRFWSNGLHASQLQKDGYRVLSETEKAKYYDRALDLMRSRRSWKD</sequence>
<evidence type="ECO:0000313" key="2">
    <source>
        <dbReference type="Proteomes" id="UP000825701"/>
    </source>
</evidence>
<proteinExistence type="predicted"/>
<dbReference type="RefSeq" id="WP_261401171.1">
    <property type="nucleotide sequence ID" value="NZ_CP081869.1"/>
</dbReference>
<dbReference type="EMBL" id="CP081869">
    <property type="protein sequence ID" value="QZN98267.1"/>
    <property type="molecule type" value="Genomic_DNA"/>
</dbReference>
<dbReference type="KEGG" id="cmet:K6K41_14015"/>
<accession>A0A9E6R4W4</accession>
<keyword evidence="2" id="KW-1185">Reference proteome</keyword>
<protein>
    <submittedName>
        <fullName evidence="1">Uncharacterized protein</fullName>
    </submittedName>
</protein>
<name>A0A9E6R4W4_9HYPH</name>
<reference evidence="1" key="1">
    <citation type="submission" date="2021-08" db="EMBL/GenBank/DDBJ databases">
        <authorList>
            <person name="Zhang H."/>
            <person name="Xu M."/>
            <person name="Yu Z."/>
            <person name="Yang L."/>
            <person name="Cai Y."/>
        </authorList>
    </citation>
    <scope>NUCLEOTIDE SEQUENCE</scope>
    <source>
        <strain evidence="1">CHL1</strain>
    </source>
</reference>
<gene>
    <name evidence="1" type="ORF">K6K41_14015</name>
</gene>
<organism evidence="1 2">
    <name type="scientific">Chenggangzhangella methanolivorans</name>
    <dbReference type="NCBI Taxonomy" id="1437009"/>
    <lineage>
        <taxon>Bacteria</taxon>
        <taxon>Pseudomonadati</taxon>
        <taxon>Pseudomonadota</taxon>
        <taxon>Alphaproteobacteria</taxon>
        <taxon>Hyphomicrobiales</taxon>
        <taxon>Methylopilaceae</taxon>
        <taxon>Chenggangzhangella</taxon>
    </lineage>
</organism>
<dbReference type="Proteomes" id="UP000825701">
    <property type="component" value="Chromosome"/>
</dbReference>
<evidence type="ECO:0000313" key="1">
    <source>
        <dbReference type="EMBL" id="QZN98267.1"/>
    </source>
</evidence>